<evidence type="ECO:0000256" key="1">
    <source>
        <dbReference type="SAM" id="MobiDB-lite"/>
    </source>
</evidence>
<evidence type="ECO:0000313" key="3">
    <source>
        <dbReference type="Proteomes" id="UP000015105"/>
    </source>
</evidence>
<dbReference type="EnsemblPlants" id="AET3Gv20029800.4">
    <property type="protein sequence ID" value="AET3Gv20029800.4"/>
    <property type="gene ID" value="AET3Gv20029800"/>
</dbReference>
<reference evidence="2" key="4">
    <citation type="submission" date="2019-03" db="UniProtKB">
        <authorList>
            <consortium name="EnsemblPlants"/>
        </authorList>
    </citation>
    <scope>IDENTIFICATION</scope>
</reference>
<feature type="compositionally biased region" description="Basic residues" evidence="1">
    <location>
        <begin position="35"/>
        <end position="52"/>
    </location>
</feature>
<reference evidence="3" key="2">
    <citation type="journal article" date="2017" name="Nat. Plants">
        <title>The Aegilops tauschii genome reveals multiple impacts of transposons.</title>
        <authorList>
            <person name="Zhao G."/>
            <person name="Zou C."/>
            <person name="Li K."/>
            <person name="Wang K."/>
            <person name="Li T."/>
            <person name="Gao L."/>
            <person name="Zhang X."/>
            <person name="Wang H."/>
            <person name="Yang Z."/>
            <person name="Liu X."/>
            <person name="Jiang W."/>
            <person name="Mao L."/>
            <person name="Kong X."/>
            <person name="Jiao Y."/>
            <person name="Jia J."/>
        </authorList>
    </citation>
    <scope>NUCLEOTIDE SEQUENCE [LARGE SCALE GENOMIC DNA]</scope>
    <source>
        <strain evidence="3">cv. AL8/78</strain>
    </source>
</reference>
<feature type="region of interest" description="Disordered" evidence="1">
    <location>
        <begin position="1"/>
        <end position="115"/>
    </location>
</feature>
<reference evidence="2" key="3">
    <citation type="journal article" date="2017" name="Nature">
        <title>Genome sequence of the progenitor of the wheat D genome Aegilops tauschii.</title>
        <authorList>
            <person name="Luo M.C."/>
            <person name="Gu Y.Q."/>
            <person name="Puiu D."/>
            <person name="Wang H."/>
            <person name="Twardziok S.O."/>
            <person name="Deal K.R."/>
            <person name="Huo N."/>
            <person name="Zhu T."/>
            <person name="Wang L."/>
            <person name="Wang Y."/>
            <person name="McGuire P.E."/>
            <person name="Liu S."/>
            <person name="Long H."/>
            <person name="Ramasamy R.K."/>
            <person name="Rodriguez J.C."/>
            <person name="Van S.L."/>
            <person name="Yuan L."/>
            <person name="Wang Z."/>
            <person name="Xia Z."/>
            <person name="Xiao L."/>
            <person name="Anderson O.D."/>
            <person name="Ouyang S."/>
            <person name="Liang Y."/>
            <person name="Zimin A.V."/>
            <person name="Pertea G."/>
            <person name="Qi P."/>
            <person name="Bennetzen J.L."/>
            <person name="Dai X."/>
            <person name="Dawson M.W."/>
            <person name="Muller H.G."/>
            <person name="Kugler K."/>
            <person name="Rivarola-Duarte L."/>
            <person name="Spannagl M."/>
            <person name="Mayer K.F.X."/>
            <person name="Lu F.H."/>
            <person name="Bevan M.W."/>
            <person name="Leroy P."/>
            <person name="Li P."/>
            <person name="You F.M."/>
            <person name="Sun Q."/>
            <person name="Liu Z."/>
            <person name="Lyons E."/>
            <person name="Wicker T."/>
            <person name="Salzberg S.L."/>
            <person name="Devos K.M."/>
            <person name="Dvorak J."/>
        </authorList>
    </citation>
    <scope>NUCLEOTIDE SEQUENCE [LARGE SCALE GENOMIC DNA]</scope>
    <source>
        <strain evidence="2">cv. AL8/78</strain>
    </source>
</reference>
<dbReference type="AlphaFoldDB" id="A0A453DQ19"/>
<feature type="compositionally biased region" description="Gly residues" evidence="1">
    <location>
        <begin position="85"/>
        <end position="95"/>
    </location>
</feature>
<protein>
    <submittedName>
        <fullName evidence="2">Uncharacterized protein</fullName>
    </submittedName>
</protein>
<organism evidence="2 3">
    <name type="scientific">Aegilops tauschii subsp. strangulata</name>
    <name type="common">Goatgrass</name>
    <dbReference type="NCBI Taxonomy" id="200361"/>
    <lineage>
        <taxon>Eukaryota</taxon>
        <taxon>Viridiplantae</taxon>
        <taxon>Streptophyta</taxon>
        <taxon>Embryophyta</taxon>
        <taxon>Tracheophyta</taxon>
        <taxon>Spermatophyta</taxon>
        <taxon>Magnoliopsida</taxon>
        <taxon>Liliopsida</taxon>
        <taxon>Poales</taxon>
        <taxon>Poaceae</taxon>
        <taxon>BOP clade</taxon>
        <taxon>Pooideae</taxon>
        <taxon>Triticodae</taxon>
        <taxon>Triticeae</taxon>
        <taxon>Triticinae</taxon>
        <taxon>Aegilops</taxon>
    </lineage>
</organism>
<reference evidence="3" key="1">
    <citation type="journal article" date="2014" name="Science">
        <title>Ancient hybridizations among the ancestral genomes of bread wheat.</title>
        <authorList>
            <consortium name="International Wheat Genome Sequencing Consortium,"/>
            <person name="Marcussen T."/>
            <person name="Sandve S.R."/>
            <person name="Heier L."/>
            <person name="Spannagl M."/>
            <person name="Pfeifer M."/>
            <person name="Jakobsen K.S."/>
            <person name="Wulff B.B."/>
            <person name="Steuernagel B."/>
            <person name="Mayer K.F."/>
            <person name="Olsen O.A."/>
        </authorList>
    </citation>
    <scope>NUCLEOTIDE SEQUENCE [LARGE SCALE GENOMIC DNA]</scope>
    <source>
        <strain evidence="3">cv. AL8/78</strain>
    </source>
</reference>
<keyword evidence="3" id="KW-1185">Reference proteome</keyword>
<name>A0A453DQ19_AEGTS</name>
<dbReference type="Gramene" id="AET3Gv20029800.4">
    <property type="protein sequence ID" value="AET3Gv20029800.4"/>
    <property type="gene ID" value="AET3Gv20029800"/>
</dbReference>
<reference evidence="2" key="5">
    <citation type="journal article" date="2021" name="G3 (Bethesda)">
        <title>Aegilops tauschii genome assembly Aet v5.0 features greater sequence contiguity and improved annotation.</title>
        <authorList>
            <person name="Wang L."/>
            <person name="Zhu T."/>
            <person name="Rodriguez J.C."/>
            <person name="Deal K.R."/>
            <person name="Dubcovsky J."/>
            <person name="McGuire P.E."/>
            <person name="Lux T."/>
            <person name="Spannagl M."/>
            <person name="Mayer K.F.X."/>
            <person name="Baldrich P."/>
            <person name="Meyers B.C."/>
            <person name="Huo N."/>
            <person name="Gu Y.Q."/>
            <person name="Zhou H."/>
            <person name="Devos K.M."/>
            <person name="Bennetzen J.L."/>
            <person name="Unver T."/>
            <person name="Budak H."/>
            <person name="Gulick P.J."/>
            <person name="Galiba G."/>
            <person name="Kalapos B."/>
            <person name="Nelson D.R."/>
            <person name="Li P."/>
            <person name="You F.M."/>
            <person name="Luo M.C."/>
            <person name="Dvorak J."/>
        </authorList>
    </citation>
    <scope>NUCLEOTIDE SEQUENCE [LARGE SCALE GENOMIC DNA]</scope>
    <source>
        <strain evidence="2">cv. AL8/78</strain>
    </source>
</reference>
<evidence type="ECO:0000313" key="2">
    <source>
        <dbReference type="EnsemblPlants" id="AET3Gv20029800.4"/>
    </source>
</evidence>
<accession>A0A453DQ19</accession>
<sequence length="136" mass="14497">MPSDLMRVPRSHRAPQTSPAVPAPPARPRWAASTRCRRLLRTTQHHRPRSPPRLRDPPQGRSDQILAATIPGGRAALRRRRGRGKGGGSPGGGLGFEPPGSPLRERRGGLGGVGCPEAARVAPTAAYLPSSAFHFL</sequence>
<dbReference type="Proteomes" id="UP000015105">
    <property type="component" value="Chromosome 3D"/>
</dbReference>
<proteinExistence type="predicted"/>